<protein>
    <submittedName>
        <fullName evidence="1">Uncharacterized protein</fullName>
    </submittedName>
</protein>
<dbReference type="AlphaFoldDB" id="K1R457"/>
<dbReference type="EMBL" id="JH823220">
    <property type="protein sequence ID" value="EKC28651.1"/>
    <property type="molecule type" value="Genomic_DNA"/>
</dbReference>
<reference evidence="1" key="1">
    <citation type="journal article" date="2012" name="Nature">
        <title>The oyster genome reveals stress adaptation and complexity of shell formation.</title>
        <authorList>
            <person name="Zhang G."/>
            <person name="Fang X."/>
            <person name="Guo X."/>
            <person name="Li L."/>
            <person name="Luo R."/>
            <person name="Xu F."/>
            <person name="Yang P."/>
            <person name="Zhang L."/>
            <person name="Wang X."/>
            <person name="Qi H."/>
            <person name="Xiong Z."/>
            <person name="Que H."/>
            <person name="Xie Y."/>
            <person name="Holland P.W."/>
            <person name="Paps J."/>
            <person name="Zhu Y."/>
            <person name="Wu F."/>
            <person name="Chen Y."/>
            <person name="Wang J."/>
            <person name="Peng C."/>
            <person name="Meng J."/>
            <person name="Yang L."/>
            <person name="Liu J."/>
            <person name="Wen B."/>
            <person name="Zhang N."/>
            <person name="Huang Z."/>
            <person name="Zhu Q."/>
            <person name="Feng Y."/>
            <person name="Mount A."/>
            <person name="Hedgecock D."/>
            <person name="Xu Z."/>
            <person name="Liu Y."/>
            <person name="Domazet-Loso T."/>
            <person name="Du Y."/>
            <person name="Sun X."/>
            <person name="Zhang S."/>
            <person name="Liu B."/>
            <person name="Cheng P."/>
            <person name="Jiang X."/>
            <person name="Li J."/>
            <person name="Fan D."/>
            <person name="Wang W."/>
            <person name="Fu W."/>
            <person name="Wang T."/>
            <person name="Wang B."/>
            <person name="Zhang J."/>
            <person name="Peng Z."/>
            <person name="Li Y."/>
            <person name="Li N."/>
            <person name="Wang J."/>
            <person name="Chen M."/>
            <person name="He Y."/>
            <person name="Tan F."/>
            <person name="Song X."/>
            <person name="Zheng Q."/>
            <person name="Huang R."/>
            <person name="Yang H."/>
            <person name="Du X."/>
            <person name="Chen L."/>
            <person name="Yang M."/>
            <person name="Gaffney P.M."/>
            <person name="Wang S."/>
            <person name="Luo L."/>
            <person name="She Z."/>
            <person name="Ming Y."/>
            <person name="Huang W."/>
            <person name="Zhang S."/>
            <person name="Huang B."/>
            <person name="Zhang Y."/>
            <person name="Qu T."/>
            <person name="Ni P."/>
            <person name="Miao G."/>
            <person name="Wang J."/>
            <person name="Wang Q."/>
            <person name="Steinberg C.E."/>
            <person name="Wang H."/>
            <person name="Li N."/>
            <person name="Qian L."/>
            <person name="Zhang G."/>
            <person name="Li Y."/>
            <person name="Yang H."/>
            <person name="Liu X."/>
            <person name="Wang J."/>
            <person name="Yin Y."/>
            <person name="Wang J."/>
        </authorList>
    </citation>
    <scope>NUCLEOTIDE SEQUENCE [LARGE SCALE GENOMIC DNA]</scope>
    <source>
        <strain evidence="1">05x7-T-G4-1.051#20</strain>
    </source>
</reference>
<dbReference type="InParanoid" id="K1R457"/>
<dbReference type="HOGENOM" id="CLU_2280097_0_0_1"/>
<sequence>MQLFYPKTSSTIHALPNVVYTLSHGTRKQSCEKSKNFNISLQIACRDNRQTTEMLDYSSIFCRACFSTSHSLPDRLDANGIAFCLILKDRLNNCHVALKQNI</sequence>
<gene>
    <name evidence="1" type="ORF">CGI_10025171</name>
</gene>
<name>K1R457_MAGGI</name>
<organism evidence="1">
    <name type="scientific">Magallana gigas</name>
    <name type="common">Pacific oyster</name>
    <name type="synonym">Crassostrea gigas</name>
    <dbReference type="NCBI Taxonomy" id="29159"/>
    <lineage>
        <taxon>Eukaryota</taxon>
        <taxon>Metazoa</taxon>
        <taxon>Spiralia</taxon>
        <taxon>Lophotrochozoa</taxon>
        <taxon>Mollusca</taxon>
        <taxon>Bivalvia</taxon>
        <taxon>Autobranchia</taxon>
        <taxon>Pteriomorphia</taxon>
        <taxon>Ostreida</taxon>
        <taxon>Ostreoidea</taxon>
        <taxon>Ostreidae</taxon>
        <taxon>Magallana</taxon>
    </lineage>
</organism>
<evidence type="ECO:0000313" key="1">
    <source>
        <dbReference type="EMBL" id="EKC28651.1"/>
    </source>
</evidence>
<accession>K1R457</accession>
<proteinExistence type="predicted"/>